<proteinExistence type="predicted"/>
<evidence type="ECO:0000313" key="1">
    <source>
        <dbReference type="EMBL" id="SMG00356.1"/>
    </source>
</evidence>
<sequence length="148" mass="16640">MNIIDAAYAVVHDYPGGSESLAPRVGLSGAMLRNKVNPNNDTHKLVLAEAVRITDVANDDRILDAWARERGYALVKIPSAENCSDGEIVELMAKTWETNGEIGKEIIRTFEDNRVERHEVLRVKERTWKHFQVLLGLVSRIEGMAEDQ</sequence>
<protein>
    <recommendedName>
        <fullName evidence="3">Phage protein</fullName>
    </recommendedName>
</protein>
<organism evidence="1 2">
    <name type="scientific">Burkholderia singularis</name>
    <dbReference type="NCBI Taxonomy" id="1503053"/>
    <lineage>
        <taxon>Bacteria</taxon>
        <taxon>Pseudomonadati</taxon>
        <taxon>Pseudomonadota</taxon>
        <taxon>Betaproteobacteria</taxon>
        <taxon>Burkholderiales</taxon>
        <taxon>Burkholderiaceae</taxon>
        <taxon>Burkholderia</taxon>
        <taxon>pseudomallei group</taxon>
    </lineage>
</organism>
<reference evidence="1 2" key="1">
    <citation type="submission" date="2017-04" db="EMBL/GenBank/DDBJ databases">
        <authorList>
            <person name="Afonso C.L."/>
            <person name="Miller P.J."/>
            <person name="Scott M.A."/>
            <person name="Spackman E."/>
            <person name="Goraichik I."/>
            <person name="Dimitrov K.M."/>
            <person name="Suarez D.L."/>
            <person name="Swayne D.E."/>
        </authorList>
    </citation>
    <scope>NUCLEOTIDE SEQUENCE [LARGE SCALE GENOMIC DNA]</scope>
    <source>
        <strain evidence="1">LMG 28154</strain>
    </source>
</reference>
<dbReference type="Proteomes" id="UP000198460">
    <property type="component" value="Unassembled WGS sequence"/>
</dbReference>
<dbReference type="EMBL" id="FXAN01000053">
    <property type="protein sequence ID" value="SMG00356.1"/>
    <property type="molecule type" value="Genomic_DNA"/>
</dbReference>
<dbReference type="Pfam" id="PF06892">
    <property type="entry name" value="Phage_CP76"/>
    <property type="match status" value="1"/>
</dbReference>
<dbReference type="InterPro" id="IPR009679">
    <property type="entry name" value="Phage_186_CII-like"/>
</dbReference>
<dbReference type="GO" id="GO:0003677">
    <property type="term" value="F:DNA binding"/>
    <property type="evidence" value="ECO:0007669"/>
    <property type="project" value="InterPro"/>
</dbReference>
<dbReference type="RefSeq" id="WP_089340597.1">
    <property type="nucleotide sequence ID" value="NZ_FXAN01000053.1"/>
</dbReference>
<gene>
    <name evidence="1" type="ORF">BSIN_3426</name>
</gene>
<accession>A0A238H511</accession>
<dbReference type="AlphaFoldDB" id="A0A238H511"/>
<name>A0A238H511_9BURK</name>
<evidence type="ECO:0008006" key="3">
    <source>
        <dbReference type="Google" id="ProtNLM"/>
    </source>
</evidence>
<evidence type="ECO:0000313" key="2">
    <source>
        <dbReference type="Proteomes" id="UP000198460"/>
    </source>
</evidence>